<dbReference type="STRING" id="1123350.SAMN02744040_00090"/>
<dbReference type="EMBL" id="FQXH01000005">
    <property type="protein sequence ID" value="SHG89994.1"/>
    <property type="molecule type" value="Genomic_DNA"/>
</dbReference>
<dbReference type="Proteomes" id="UP000242520">
    <property type="component" value="Unassembled WGS sequence"/>
</dbReference>
<keyword evidence="2" id="KW-1185">Reference proteome</keyword>
<dbReference type="RefSeq" id="WP_143145336.1">
    <property type="nucleotide sequence ID" value="NZ_FQXH01000005.1"/>
</dbReference>
<reference evidence="2" key="1">
    <citation type="submission" date="2016-11" db="EMBL/GenBank/DDBJ databases">
        <authorList>
            <person name="Varghese N."/>
            <person name="Submissions S."/>
        </authorList>
    </citation>
    <scope>NUCLEOTIDE SEQUENCE [LARGE SCALE GENOMIC DNA]</scope>
    <source>
        <strain evidence="2">DSM 15285</strain>
    </source>
</reference>
<accession>A0A1M5NK65</accession>
<sequence length="253" mass="28655">MIKYINNPFEDIVKIMNDIDPNINADIQFNPSLKGKDFGECGMVTFPADDSTPLIDISTNIPFEAMIEVLAHELAHIIAGEESEHNTEWNKAFQKIQIEWQLKHEDNGVTVEVAKYEKGTEDGFEYEDELECIDISIGMFKASVVDGVRLYPYVITSKGKRYISEQGGIKMQIATFNATCPFEIGDKVKEANTGGVKRITDIACVHYLKTGKVEFRYELDGSGNYIQIQPLCDPRDTQSVTYLERNFSFKNLK</sequence>
<dbReference type="AlphaFoldDB" id="A0A1M5NK65"/>
<gene>
    <name evidence="1" type="ORF">SAMN02744040_00090</name>
</gene>
<evidence type="ECO:0000313" key="2">
    <source>
        <dbReference type="Proteomes" id="UP000242520"/>
    </source>
</evidence>
<name>A0A1M5NK65_9FIRM</name>
<proteinExistence type="predicted"/>
<protein>
    <submittedName>
        <fullName evidence="1">Uncharacterized protein</fullName>
    </submittedName>
</protein>
<dbReference type="OrthoDB" id="2056082at2"/>
<organism evidence="1 2">
    <name type="scientific">Tepidibacter thalassicus DSM 15285</name>
    <dbReference type="NCBI Taxonomy" id="1123350"/>
    <lineage>
        <taxon>Bacteria</taxon>
        <taxon>Bacillati</taxon>
        <taxon>Bacillota</taxon>
        <taxon>Clostridia</taxon>
        <taxon>Peptostreptococcales</taxon>
        <taxon>Peptostreptococcaceae</taxon>
        <taxon>Tepidibacter</taxon>
    </lineage>
</organism>
<evidence type="ECO:0000313" key="1">
    <source>
        <dbReference type="EMBL" id="SHG89994.1"/>
    </source>
</evidence>